<dbReference type="InterPro" id="IPR013785">
    <property type="entry name" value="Aldolase_TIM"/>
</dbReference>
<keyword evidence="9" id="KW-1185">Reference proteome</keyword>
<dbReference type="CDD" id="cd01335">
    <property type="entry name" value="Radical_SAM"/>
    <property type="match status" value="1"/>
</dbReference>
<dbReference type="InterPro" id="IPR024023">
    <property type="entry name" value="rSAM_paired_HxsB"/>
</dbReference>
<comment type="caution">
    <text evidence="8">The sequence shown here is derived from an EMBL/GenBank/DDBJ whole genome shotgun (WGS) entry which is preliminary data.</text>
</comment>
<gene>
    <name evidence="8" type="primary">hxsB</name>
    <name evidence="8" type="ORF">ACFO3N_07595</name>
</gene>
<evidence type="ECO:0000256" key="6">
    <source>
        <dbReference type="ARBA" id="ARBA00023601"/>
    </source>
</evidence>
<dbReference type="Proteomes" id="UP001596003">
    <property type="component" value="Unassembled WGS sequence"/>
</dbReference>
<dbReference type="Pfam" id="PF04055">
    <property type="entry name" value="Radical_SAM"/>
    <property type="match status" value="1"/>
</dbReference>
<keyword evidence="5" id="KW-0411">Iron-sulfur</keyword>
<dbReference type="SFLD" id="SFLDG01386">
    <property type="entry name" value="main_SPASM_domain-containing"/>
    <property type="match status" value="1"/>
</dbReference>
<keyword evidence="2" id="KW-0949">S-adenosyl-L-methionine</keyword>
<feature type="domain" description="Radical SAM core" evidence="7">
    <location>
        <begin position="118"/>
        <end position="261"/>
    </location>
</feature>
<dbReference type="SFLD" id="SFLDS00029">
    <property type="entry name" value="Radical_SAM"/>
    <property type="match status" value="1"/>
</dbReference>
<dbReference type="NCBIfam" id="TIGR03978">
    <property type="entry name" value="rSAM_paired_1"/>
    <property type="match status" value="1"/>
</dbReference>
<evidence type="ECO:0000256" key="1">
    <source>
        <dbReference type="ARBA" id="ARBA00001966"/>
    </source>
</evidence>
<comment type="similarity">
    <text evidence="6">Belongs to the radical SAM superfamily. Anaerobic sulfatase-maturating enzyme family.</text>
</comment>
<dbReference type="SFLD" id="SFLDG01384">
    <property type="entry name" value="thioether_bond_formation_requi"/>
    <property type="match status" value="1"/>
</dbReference>
<dbReference type="PANTHER" id="PTHR43273">
    <property type="entry name" value="ANAEROBIC SULFATASE-MATURATING ENZYME HOMOLOG ASLB-RELATED"/>
    <property type="match status" value="1"/>
</dbReference>
<accession>A0ABV8ZAW8</accession>
<keyword evidence="4" id="KW-0408">Iron</keyword>
<dbReference type="EMBL" id="JBHSFY010000004">
    <property type="protein sequence ID" value="MFC4476921.1"/>
    <property type="molecule type" value="Genomic_DNA"/>
</dbReference>
<evidence type="ECO:0000259" key="7">
    <source>
        <dbReference type="Pfam" id="PF04055"/>
    </source>
</evidence>
<sequence length="498" mass="57807">MVSVIEKKNRKFKEIDYYKNDEISNYFLLPFRFQKINSKKEILVNEVGDFLIVPIGTAGKIILKKISKIDDEELYFDLISNFFISEDAIPSLFNVLEARYRTKKSFLEHFTALHIFVISLRCEHTCHYCQVSRVTENKDQFDMSLYNIDQGIKIMMQSPNPYITMEFQGGEALLAFNNIKYAVIKAKEEAILHKKNITFVICTNLAPLSDDMLPFIKEHNIMISSSLDGPAFIHNQNRHRPQRNSYEVTIQGLEKCREALGEDNISALLTTTNLSLDYPNEIVDEYVQQGFRNIFLRPISPFGFATYNEKKNKYQTEKFLNFYKTAFERIIDYNKKGYYIREDYATVILKKILTPFPVGYVDLQSPAGMINNVIVFNYDGKIYASDEARMLAEMNDFTFQLGILGQSTYNDIFYGEKAMDIAENWTNESLAGCSECAFQTYCGADPVLNYATQGNMYGYRPTNVFCQKNMEIIRYLFDLMENKSIEKIFRSWITGHSE</sequence>
<evidence type="ECO:0000256" key="2">
    <source>
        <dbReference type="ARBA" id="ARBA00022691"/>
    </source>
</evidence>
<name>A0ABV8ZAW8_9FLAO</name>
<dbReference type="SFLD" id="SFLDG01067">
    <property type="entry name" value="SPASM/twitch_domain_containing"/>
    <property type="match status" value="1"/>
</dbReference>
<dbReference type="SUPFAM" id="SSF102114">
    <property type="entry name" value="Radical SAM enzymes"/>
    <property type="match status" value="1"/>
</dbReference>
<evidence type="ECO:0000256" key="3">
    <source>
        <dbReference type="ARBA" id="ARBA00022723"/>
    </source>
</evidence>
<dbReference type="PANTHER" id="PTHR43273:SF3">
    <property type="entry name" value="ANAEROBIC SULFATASE-MATURATING ENZYME HOMOLOG ASLB-RELATED"/>
    <property type="match status" value="1"/>
</dbReference>
<evidence type="ECO:0000256" key="4">
    <source>
        <dbReference type="ARBA" id="ARBA00023004"/>
    </source>
</evidence>
<dbReference type="InterPro" id="IPR058240">
    <property type="entry name" value="rSAM_sf"/>
</dbReference>
<dbReference type="InterPro" id="IPR023867">
    <property type="entry name" value="Sulphatase_maturase_rSAM"/>
</dbReference>
<evidence type="ECO:0000313" key="8">
    <source>
        <dbReference type="EMBL" id="MFC4476921.1"/>
    </source>
</evidence>
<dbReference type="RefSeq" id="WP_379796544.1">
    <property type="nucleotide sequence ID" value="NZ_JBHSFY010000004.1"/>
</dbReference>
<dbReference type="InterPro" id="IPR007197">
    <property type="entry name" value="rSAM"/>
</dbReference>
<evidence type="ECO:0000313" key="9">
    <source>
        <dbReference type="Proteomes" id="UP001596003"/>
    </source>
</evidence>
<reference evidence="9" key="1">
    <citation type="journal article" date="2019" name="Int. J. Syst. Evol. Microbiol.">
        <title>The Global Catalogue of Microorganisms (GCM) 10K type strain sequencing project: providing services to taxonomists for standard genome sequencing and annotation.</title>
        <authorList>
            <consortium name="The Broad Institute Genomics Platform"/>
            <consortium name="The Broad Institute Genome Sequencing Center for Infectious Disease"/>
            <person name="Wu L."/>
            <person name="Ma J."/>
        </authorList>
    </citation>
    <scope>NUCLEOTIDE SEQUENCE [LARGE SCALE GENOMIC DNA]</scope>
    <source>
        <strain evidence="9">NBRC 103627</strain>
    </source>
</reference>
<keyword evidence="3" id="KW-0479">Metal-binding</keyword>
<organism evidence="8 9">
    <name type="scientific">Flavobacterium chungangensis</name>
    <dbReference type="NCBI Taxonomy" id="2708132"/>
    <lineage>
        <taxon>Bacteria</taxon>
        <taxon>Pseudomonadati</taxon>
        <taxon>Bacteroidota</taxon>
        <taxon>Flavobacteriia</taxon>
        <taxon>Flavobacteriales</taxon>
        <taxon>Flavobacteriaceae</taxon>
        <taxon>Flavobacterium</taxon>
    </lineage>
</organism>
<comment type="cofactor">
    <cofactor evidence="1">
        <name>[4Fe-4S] cluster</name>
        <dbReference type="ChEBI" id="CHEBI:49883"/>
    </cofactor>
</comment>
<dbReference type="Gene3D" id="3.20.20.70">
    <property type="entry name" value="Aldolase class I"/>
    <property type="match status" value="1"/>
</dbReference>
<evidence type="ECO:0000256" key="5">
    <source>
        <dbReference type="ARBA" id="ARBA00023014"/>
    </source>
</evidence>
<proteinExistence type="inferred from homology"/>
<protein>
    <submittedName>
        <fullName evidence="8">His-Xaa-Ser system radical SAM maturase HxsB</fullName>
    </submittedName>
</protein>